<dbReference type="PANTHER" id="PTHR42692:SF1">
    <property type="entry name" value="NUCLEOTIDE PYROPHOSPHOHYDROLASE"/>
    <property type="match status" value="1"/>
</dbReference>
<feature type="domain" description="NTP pyrophosphohydrolase MazG-like" evidence="1">
    <location>
        <begin position="27"/>
        <end position="106"/>
    </location>
</feature>
<dbReference type="GO" id="GO:0016787">
    <property type="term" value="F:hydrolase activity"/>
    <property type="evidence" value="ECO:0007669"/>
    <property type="project" value="UniProtKB-KW"/>
</dbReference>
<name>A0A2V3WHE2_9BACI</name>
<dbReference type="RefSeq" id="WP_110251033.1">
    <property type="nucleotide sequence ID" value="NZ_QJJR01000004.1"/>
</dbReference>
<evidence type="ECO:0000313" key="2">
    <source>
        <dbReference type="EMBL" id="PXW91735.1"/>
    </source>
</evidence>
<evidence type="ECO:0000259" key="1">
    <source>
        <dbReference type="Pfam" id="PF03819"/>
    </source>
</evidence>
<dbReference type="PANTHER" id="PTHR42692">
    <property type="entry name" value="NUCLEOTIDE PYROPHOSPHOHYDROLASE"/>
    <property type="match status" value="1"/>
</dbReference>
<organism evidence="2 3">
    <name type="scientific">Streptohalobacillus salinus</name>
    <dbReference type="NCBI Taxonomy" id="621096"/>
    <lineage>
        <taxon>Bacteria</taxon>
        <taxon>Bacillati</taxon>
        <taxon>Bacillota</taxon>
        <taxon>Bacilli</taxon>
        <taxon>Bacillales</taxon>
        <taxon>Bacillaceae</taxon>
        <taxon>Streptohalobacillus</taxon>
    </lineage>
</organism>
<dbReference type="Gene3D" id="1.10.287.1080">
    <property type="entry name" value="MazG-like"/>
    <property type="match status" value="1"/>
</dbReference>
<comment type="caution">
    <text evidence="2">The sequence shown here is derived from an EMBL/GenBank/DDBJ whole genome shotgun (WGS) entry which is preliminary data.</text>
</comment>
<dbReference type="Proteomes" id="UP000247922">
    <property type="component" value="Unassembled WGS sequence"/>
</dbReference>
<dbReference type="InterPro" id="IPR012359">
    <property type="entry name" value="MazG-related_YpjD"/>
</dbReference>
<sequence length="111" mass="12846">MTNPSTDVTAMQERVDQFISQFDEGYFSPLAMMARFTEEIGELAREVNHYHGEKPKKNSEDNNTIEDEVGDVFFVLLSFANALDIDLSEAFDRAMSKIETRDQTRWTKKEE</sequence>
<keyword evidence="3" id="KW-1185">Reference proteome</keyword>
<dbReference type="OrthoDB" id="9807397at2"/>
<keyword evidence="2" id="KW-0378">Hydrolase</keyword>
<dbReference type="CDD" id="cd11531">
    <property type="entry name" value="NTP-PPase_BsYpjD"/>
    <property type="match status" value="1"/>
</dbReference>
<dbReference type="PIRSF" id="PIRSF029904">
    <property type="entry name" value="UCP029904_pph"/>
    <property type="match status" value="1"/>
</dbReference>
<dbReference type="EMBL" id="QJJR01000004">
    <property type="protein sequence ID" value="PXW91735.1"/>
    <property type="molecule type" value="Genomic_DNA"/>
</dbReference>
<dbReference type="AlphaFoldDB" id="A0A2V3WHE2"/>
<dbReference type="SUPFAM" id="SSF101386">
    <property type="entry name" value="all-alpha NTP pyrophosphatases"/>
    <property type="match status" value="1"/>
</dbReference>
<dbReference type="Pfam" id="PF03819">
    <property type="entry name" value="MazG"/>
    <property type="match status" value="1"/>
</dbReference>
<evidence type="ECO:0000313" key="3">
    <source>
        <dbReference type="Proteomes" id="UP000247922"/>
    </source>
</evidence>
<dbReference type="InterPro" id="IPR047046">
    <property type="entry name" value="YpjD/YvdC"/>
</dbReference>
<dbReference type="InterPro" id="IPR004518">
    <property type="entry name" value="MazG-like_dom"/>
</dbReference>
<accession>A0A2V3WHE2</accession>
<gene>
    <name evidence="2" type="ORF">DES38_104168</name>
</gene>
<reference evidence="2 3" key="1">
    <citation type="submission" date="2018-05" db="EMBL/GenBank/DDBJ databases">
        <title>Genomic Encyclopedia of Type Strains, Phase IV (KMG-IV): sequencing the most valuable type-strain genomes for metagenomic binning, comparative biology and taxonomic classification.</title>
        <authorList>
            <person name="Goeker M."/>
        </authorList>
    </citation>
    <scope>NUCLEOTIDE SEQUENCE [LARGE SCALE GENOMIC DNA]</scope>
    <source>
        <strain evidence="2 3">DSM 22440</strain>
    </source>
</reference>
<protein>
    <submittedName>
        <fullName evidence="2">NTP pyrophosphatase (Non-canonical NTP hydrolase)</fullName>
    </submittedName>
</protein>
<proteinExistence type="predicted"/>